<reference evidence="1 2" key="1">
    <citation type="journal article" date="2021" name="Int. J. Syst. Evol. Microbiol.">
        <title>Reticulibacter mediterranei gen. nov., sp. nov., within the new family Reticulibacteraceae fam. nov., and Ktedonospora formicarum gen. nov., sp. nov., Ktedonobacter robiniae sp. nov., Dictyobacter formicarum sp. nov. and Dictyobacter arantiisoli sp. nov., belonging to the class Ktedonobacteria.</title>
        <authorList>
            <person name="Yabe S."/>
            <person name="Zheng Y."/>
            <person name="Wang C.M."/>
            <person name="Sakai Y."/>
            <person name="Abe K."/>
            <person name="Yokota A."/>
            <person name="Donadio S."/>
            <person name="Cavaletti L."/>
            <person name="Monciardini P."/>
        </authorList>
    </citation>
    <scope>NUCLEOTIDE SEQUENCE [LARGE SCALE GENOMIC DNA]</scope>
    <source>
        <strain evidence="1 2">SOSP1-9</strain>
    </source>
</reference>
<keyword evidence="2" id="KW-1185">Reference proteome</keyword>
<sequence>MATRTLPRCSCAKYVYALFGKPHPGWLPLLNLLQIEQTFSLEVFNTVMDATF</sequence>
<comment type="caution">
    <text evidence="1">The sequence shown here is derived from an EMBL/GenBank/DDBJ whole genome shotgun (WGS) entry which is preliminary data.</text>
</comment>
<dbReference type="EMBL" id="BNJJ01000001">
    <property type="protein sequence ID" value="GHO82348.1"/>
    <property type="molecule type" value="Genomic_DNA"/>
</dbReference>
<evidence type="ECO:0000313" key="1">
    <source>
        <dbReference type="EMBL" id="GHO82348.1"/>
    </source>
</evidence>
<name>A0ABQ3V942_9CHLR</name>
<accession>A0ABQ3V942</accession>
<organism evidence="1 2">
    <name type="scientific">Dictyobacter formicarum</name>
    <dbReference type="NCBI Taxonomy" id="2778368"/>
    <lineage>
        <taxon>Bacteria</taxon>
        <taxon>Bacillati</taxon>
        <taxon>Chloroflexota</taxon>
        <taxon>Ktedonobacteria</taxon>
        <taxon>Ktedonobacterales</taxon>
        <taxon>Dictyobacteraceae</taxon>
        <taxon>Dictyobacter</taxon>
    </lineage>
</organism>
<gene>
    <name evidence="1" type="ORF">KSZ_03540</name>
</gene>
<dbReference type="Proteomes" id="UP000635565">
    <property type="component" value="Unassembled WGS sequence"/>
</dbReference>
<proteinExistence type="predicted"/>
<evidence type="ECO:0000313" key="2">
    <source>
        <dbReference type="Proteomes" id="UP000635565"/>
    </source>
</evidence>
<protein>
    <submittedName>
        <fullName evidence="1">Uncharacterized protein</fullName>
    </submittedName>
</protein>